<organism evidence="12 13">
    <name type="scientific">Streptacidiphilus jiangxiensis</name>
    <dbReference type="NCBI Taxonomy" id="235985"/>
    <lineage>
        <taxon>Bacteria</taxon>
        <taxon>Bacillati</taxon>
        <taxon>Actinomycetota</taxon>
        <taxon>Actinomycetes</taxon>
        <taxon>Kitasatosporales</taxon>
        <taxon>Streptomycetaceae</taxon>
        <taxon>Streptacidiphilus</taxon>
    </lineage>
</organism>
<gene>
    <name evidence="12" type="ORF">SAMN05414137_102191</name>
</gene>
<name>A0A1H7HJ78_STRJI</name>
<dbReference type="Pfam" id="PF07730">
    <property type="entry name" value="HisKA_3"/>
    <property type="match status" value="1"/>
</dbReference>
<dbReference type="Gene3D" id="3.30.565.10">
    <property type="entry name" value="Histidine kinase-like ATPase, C-terminal domain"/>
    <property type="match status" value="1"/>
</dbReference>
<dbReference type="Proteomes" id="UP000183015">
    <property type="component" value="Unassembled WGS sequence"/>
</dbReference>
<protein>
    <submittedName>
        <fullName evidence="12">Two-component system, NarL family, sensor kinase</fullName>
    </submittedName>
</protein>
<dbReference type="EMBL" id="FOAZ01000002">
    <property type="protein sequence ID" value="SEK48980.1"/>
    <property type="molecule type" value="Genomic_DNA"/>
</dbReference>
<dbReference type="PROSITE" id="PS50109">
    <property type="entry name" value="HIS_KIN"/>
    <property type="match status" value="1"/>
</dbReference>
<evidence type="ECO:0000256" key="10">
    <source>
        <dbReference type="SAM" id="Phobius"/>
    </source>
</evidence>
<evidence type="ECO:0000256" key="6">
    <source>
        <dbReference type="ARBA" id="ARBA00022989"/>
    </source>
</evidence>
<dbReference type="PANTHER" id="PTHR24421">
    <property type="entry name" value="NITRATE/NITRITE SENSOR PROTEIN NARX-RELATED"/>
    <property type="match status" value="1"/>
</dbReference>
<evidence type="ECO:0000256" key="4">
    <source>
        <dbReference type="ARBA" id="ARBA00022692"/>
    </source>
</evidence>
<evidence type="ECO:0000256" key="3">
    <source>
        <dbReference type="ARBA" id="ARBA00022679"/>
    </source>
</evidence>
<dbReference type="Gene3D" id="1.20.5.1930">
    <property type="match status" value="1"/>
</dbReference>
<dbReference type="SUPFAM" id="SSF55874">
    <property type="entry name" value="ATPase domain of HSP90 chaperone/DNA topoisomerase II/histidine kinase"/>
    <property type="match status" value="1"/>
</dbReference>
<proteinExistence type="predicted"/>
<evidence type="ECO:0000256" key="9">
    <source>
        <dbReference type="SAM" id="MobiDB-lite"/>
    </source>
</evidence>
<feature type="compositionally biased region" description="Low complexity" evidence="9">
    <location>
        <begin position="442"/>
        <end position="454"/>
    </location>
</feature>
<dbReference type="Pfam" id="PF02518">
    <property type="entry name" value="HATPase_c"/>
    <property type="match status" value="1"/>
</dbReference>
<evidence type="ECO:0000256" key="8">
    <source>
        <dbReference type="ARBA" id="ARBA00023136"/>
    </source>
</evidence>
<dbReference type="PANTHER" id="PTHR24421:SF37">
    <property type="entry name" value="SENSOR HISTIDINE KINASE NARS"/>
    <property type="match status" value="1"/>
</dbReference>
<dbReference type="InterPro" id="IPR003594">
    <property type="entry name" value="HATPase_dom"/>
</dbReference>
<dbReference type="InterPro" id="IPR005467">
    <property type="entry name" value="His_kinase_dom"/>
</dbReference>
<feature type="transmembrane region" description="Helical" evidence="10">
    <location>
        <begin position="169"/>
        <end position="190"/>
    </location>
</feature>
<evidence type="ECO:0000256" key="5">
    <source>
        <dbReference type="ARBA" id="ARBA00022777"/>
    </source>
</evidence>
<dbReference type="STRING" id="235985.SAMN05414137_102191"/>
<dbReference type="InterPro" id="IPR036890">
    <property type="entry name" value="HATPase_C_sf"/>
</dbReference>
<feature type="transmembrane region" description="Helical" evidence="10">
    <location>
        <begin position="59"/>
        <end position="81"/>
    </location>
</feature>
<dbReference type="GO" id="GO:0046983">
    <property type="term" value="F:protein dimerization activity"/>
    <property type="evidence" value="ECO:0007669"/>
    <property type="project" value="InterPro"/>
</dbReference>
<evidence type="ECO:0000256" key="2">
    <source>
        <dbReference type="ARBA" id="ARBA00022475"/>
    </source>
</evidence>
<dbReference type="SMART" id="SM00387">
    <property type="entry name" value="HATPase_c"/>
    <property type="match status" value="1"/>
</dbReference>
<accession>A0A1H7HJ78</accession>
<dbReference type="GO" id="GO:0000155">
    <property type="term" value="F:phosphorelay sensor kinase activity"/>
    <property type="evidence" value="ECO:0007669"/>
    <property type="project" value="InterPro"/>
</dbReference>
<dbReference type="RefSeq" id="WP_052438750.1">
    <property type="nucleotide sequence ID" value="NZ_BBPN01000014.1"/>
</dbReference>
<sequence>MKAIRIWSPGPPDAADKYAVEEILRAHQQRALRVQAALRASVVVVALAVYALIEPREHPGATLALILLYAAWSAAMMVVAWRGRGRRSLALAVPLVDLPLLTLTIAVAGDFTDPNWSSPFSADAFVFVPILAAFQLRPRITAVSGAAATLTYAVASGVGHLHAGPDLQYTVGHALFVAMISVAGVVLSLIQQSRVQMITELARQRSELLARTVAAGDRERRDLAEALHDGPLQNVLAARLDLDEARDVPPEGDGLAEALGRAEGALRDAARQLRSSVTELHPAVLERAGVARALEELALRSAGRGGFEVRFTSDGTTAGRDADRVLYQCGRELLANIVRHARAGRVEVLLELAGPVAVLEVRDDGVGLPPGLRPLGSRLAEGHIGLAAQRVRVEEAGGTMVLTANAPKGTAARITLPLEAAGRPPGDGAEDGAGGTDGGPLPGADAAADAGAADLARDGR</sequence>
<dbReference type="CDD" id="cd16917">
    <property type="entry name" value="HATPase_UhpB-NarQ-NarX-like"/>
    <property type="match status" value="1"/>
</dbReference>
<feature type="transmembrane region" description="Helical" evidence="10">
    <location>
        <begin position="143"/>
        <end position="163"/>
    </location>
</feature>
<evidence type="ECO:0000256" key="7">
    <source>
        <dbReference type="ARBA" id="ARBA00023012"/>
    </source>
</evidence>
<feature type="transmembrane region" description="Helical" evidence="10">
    <location>
        <begin position="88"/>
        <end position="108"/>
    </location>
</feature>
<keyword evidence="7" id="KW-0902">Two-component regulatory system</keyword>
<keyword evidence="8 10" id="KW-0472">Membrane</keyword>
<dbReference type="InterPro" id="IPR011712">
    <property type="entry name" value="Sig_transdc_His_kin_sub3_dim/P"/>
</dbReference>
<feature type="compositionally biased region" description="Gly residues" evidence="9">
    <location>
        <begin position="431"/>
        <end position="441"/>
    </location>
</feature>
<feature type="domain" description="Histidine kinase" evidence="11">
    <location>
        <begin position="326"/>
        <end position="420"/>
    </location>
</feature>
<feature type="transmembrane region" description="Helical" evidence="10">
    <location>
        <begin position="36"/>
        <end position="53"/>
    </location>
</feature>
<feature type="region of interest" description="Disordered" evidence="9">
    <location>
        <begin position="419"/>
        <end position="460"/>
    </location>
</feature>
<keyword evidence="4 10" id="KW-0812">Transmembrane</keyword>
<keyword evidence="3" id="KW-0808">Transferase</keyword>
<evidence type="ECO:0000256" key="1">
    <source>
        <dbReference type="ARBA" id="ARBA00004651"/>
    </source>
</evidence>
<keyword evidence="13" id="KW-1185">Reference proteome</keyword>
<keyword evidence="5 12" id="KW-0418">Kinase</keyword>
<evidence type="ECO:0000259" key="11">
    <source>
        <dbReference type="PROSITE" id="PS50109"/>
    </source>
</evidence>
<comment type="subcellular location">
    <subcellularLocation>
        <location evidence="1">Cell membrane</location>
        <topology evidence="1">Multi-pass membrane protein</topology>
    </subcellularLocation>
</comment>
<dbReference type="OrthoDB" id="5243952at2"/>
<reference evidence="13" key="1">
    <citation type="submission" date="2016-10" db="EMBL/GenBank/DDBJ databases">
        <authorList>
            <person name="Varghese N."/>
        </authorList>
    </citation>
    <scope>NUCLEOTIDE SEQUENCE [LARGE SCALE GENOMIC DNA]</scope>
    <source>
        <strain evidence="13">DSM 45096 / BCRC 16803 / CGMCC 4.1857 / CIP 109030 / JCM 12277 / KCTC 19219 / NBRC 100920 / 33214</strain>
    </source>
</reference>
<dbReference type="InterPro" id="IPR050482">
    <property type="entry name" value="Sensor_HK_TwoCompSys"/>
</dbReference>
<dbReference type="eggNOG" id="COG4585">
    <property type="taxonomic scope" value="Bacteria"/>
</dbReference>
<evidence type="ECO:0000313" key="12">
    <source>
        <dbReference type="EMBL" id="SEK48980.1"/>
    </source>
</evidence>
<keyword evidence="2" id="KW-1003">Cell membrane</keyword>
<dbReference type="GO" id="GO:0005886">
    <property type="term" value="C:plasma membrane"/>
    <property type="evidence" value="ECO:0007669"/>
    <property type="project" value="UniProtKB-SubCell"/>
</dbReference>
<keyword evidence="6 10" id="KW-1133">Transmembrane helix</keyword>
<dbReference type="AlphaFoldDB" id="A0A1H7HJ78"/>
<evidence type="ECO:0000313" key="13">
    <source>
        <dbReference type="Proteomes" id="UP000183015"/>
    </source>
</evidence>